<accession>B2FT65</accession>
<dbReference type="EMBL" id="AM743169">
    <property type="protein sequence ID" value="CAQ47307.1"/>
    <property type="molecule type" value="Genomic_DNA"/>
</dbReference>
<gene>
    <name evidence="1" type="ordered locus">Smlt3904</name>
</gene>
<keyword evidence="2" id="KW-1185">Reference proteome</keyword>
<dbReference type="AlphaFoldDB" id="B2FT65"/>
<dbReference type="KEGG" id="sml:Smlt3904"/>
<keyword evidence="1" id="KW-0472">Membrane</keyword>
<evidence type="ECO:0000313" key="1">
    <source>
        <dbReference type="EMBL" id="CAQ47307.1"/>
    </source>
</evidence>
<protein>
    <submittedName>
        <fullName evidence="1">Transmembrane protein</fullName>
    </submittedName>
</protein>
<dbReference type="HOGENOM" id="CLU_188489_0_0_6"/>
<proteinExistence type="predicted"/>
<dbReference type="Proteomes" id="UP000008840">
    <property type="component" value="Chromosome"/>
</dbReference>
<organism evidence="1 2">
    <name type="scientific">Stenotrophomonas maltophilia (strain K279a)</name>
    <dbReference type="NCBI Taxonomy" id="522373"/>
    <lineage>
        <taxon>Bacteria</taxon>
        <taxon>Pseudomonadati</taxon>
        <taxon>Pseudomonadota</taxon>
        <taxon>Gammaproteobacteria</taxon>
        <taxon>Lysobacterales</taxon>
        <taxon>Lysobacteraceae</taxon>
        <taxon>Stenotrophomonas</taxon>
        <taxon>Stenotrophomonas maltophilia group</taxon>
    </lineage>
</organism>
<keyword evidence="1" id="KW-0812">Transmembrane</keyword>
<name>B2FT65_STRMK</name>
<sequence length="90" mass="9598">MLVATGPLVGSRRSIPDQGEREMNNAMPRMFAAAVLAVLSLAGSVSAGPLVCANGRYCAEVRSNCIKAGEDAAYCQFLFERCVYDHCAQP</sequence>
<evidence type="ECO:0000313" key="2">
    <source>
        <dbReference type="Proteomes" id="UP000008840"/>
    </source>
</evidence>
<reference evidence="1 2" key="1">
    <citation type="journal article" date="2008" name="Genome Biol.">
        <title>The complete genome, comparative and functional analysis of Stenotrophomonas maltophilia reveals an organism heavily shielded by drug resistance determinants.</title>
        <authorList>
            <person name="Crossman L.C."/>
            <person name="Gould V.C."/>
            <person name="Dow J.M."/>
            <person name="Vernikos G.S."/>
            <person name="Okazaki A."/>
            <person name="Sebaihia M."/>
            <person name="Saunders D."/>
            <person name="Arrowsmith C."/>
            <person name="Carver T."/>
            <person name="Peters N."/>
            <person name="Adlem E."/>
            <person name="Kerhornou A."/>
            <person name="Lord A."/>
            <person name="Murphy L."/>
            <person name="Seeger K."/>
            <person name="Squares R."/>
            <person name="Rutter S."/>
            <person name="Quail M.A."/>
            <person name="Rajandream M.A."/>
            <person name="Harris D."/>
            <person name="Churcher C."/>
            <person name="Bentley S.D."/>
            <person name="Parkhill J."/>
            <person name="Thomson N.R."/>
            <person name="Avison M.B."/>
        </authorList>
    </citation>
    <scope>NUCLEOTIDE SEQUENCE [LARGE SCALE GENOMIC DNA]</scope>
    <source>
        <strain evidence="1 2">K279a</strain>
    </source>
</reference>
<dbReference type="EnsemblBacteria" id="CAQ47307">
    <property type="protein sequence ID" value="CAQ47307"/>
    <property type="gene ID" value="Smlt3904"/>
</dbReference>